<feature type="domain" description="HTH araC/xylS-type" evidence="4">
    <location>
        <begin position="260"/>
        <end position="360"/>
    </location>
</feature>
<keyword evidence="1" id="KW-0805">Transcription regulation</keyword>
<organism evidence="5 6">
    <name type="scientific">Rhizobium alvei</name>
    <dbReference type="NCBI Taxonomy" id="1132659"/>
    <lineage>
        <taxon>Bacteria</taxon>
        <taxon>Pseudomonadati</taxon>
        <taxon>Pseudomonadota</taxon>
        <taxon>Alphaproteobacteria</taxon>
        <taxon>Hyphomicrobiales</taxon>
        <taxon>Rhizobiaceae</taxon>
        <taxon>Rhizobium/Agrobacterium group</taxon>
        <taxon>Rhizobium</taxon>
    </lineage>
</organism>
<sequence length="360" mass="40119">MDEDECRFGLGHQFLLLIRNVPAHTLPRLPGEGSGWRRKIMVTGEVVAVPLADMSTAAINDVRKFDYFCDAICDVYAGVQPVEPDDRVFDAEFKAVALSQGVLASIASPGHMADRGALQLRRRPEESLFLNLSEFSAYGASHVGEDWRVAAGRPFLLDNARPFHLDFERERRMRLYSLRLDRQCLGLSIDQSVIAKINHAIATTELGRSLELQMRLMCRSMGAGEIMLAGTMSRPVTALLARIAENVAAGPSENSCLDLATIKAVARQHLSVADFRLEDLARLLRCSARTVQSRFAAEGTTFGRWQLEARLDLVRDRLEHSTFSGRTIEAIALSAGFRDASHFHRAFKKRFGISPRQARH</sequence>
<comment type="caution">
    <text evidence="5">The sequence shown here is derived from an EMBL/GenBank/DDBJ whole genome shotgun (WGS) entry which is preliminary data.</text>
</comment>
<dbReference type="PANTHER" id="PTHR43280">
    <property type="entry name" value="ARAC-FAMILY TRANSCRIPTIONAL REGULATOR"/>
    <property type="match status" value="1"/>
</dbReference>
<dbReference type="PANTHER" id="PTHR43280:SF2">
    <property type="entry name" value="HTH-TYPE TRANSCRIPTIONAL REGULATOR EXSA"/>
    <property type="match status" value="1"/>
</dbReference>
<evidence type="ECO:0000256" key="1">
    <source>
        <dbReference type="ARBA" id="ARBA00023015"/>
    </source>
</evidence>
<dbReference type="InterPro" id="IPR020449">
    <property type="entry name" value="Tscrpt_reg_AraC-type_HTH"/>
</dbReference>
<reference evidence="5" key="1">
    <citation type="journal article" date="2015" name="Int. J. Syst. Evol. Microbiol.">
        <title>Rhizobium alvei sp. nov., isolated from a freshwater river.</title>
        <authorList>
            <person name="Sheu S.Y."/>
            <person name="Huang H.W."/>
            <person name="Young C.C."/>
            <person name="Chen W.M."/>
        </authorList>
    </citation>
    <scope>NUCLEOTIDE SEQUENCE</scope>
    <source>
        <strain evidence="5">TNR-22</strain>
    </source>
</reference>
<keyword evidence="6" id="KW-1185">Reference proteome</keyword>
<gene>
    <name evidence="5" type="ORF">Q4481_01865</name>
</gene>
<dbReference type="PROSITE" id="PS01124">
    <property type="entry name" value="HTH_ARAC_FAMILY_2"/>
    <property type="match status" value="1"/>
</dbReference>
<evidence type="ECO:0000313" key="6">
    <source>
        <dbReference type="Proteomes" id="UP001174932"/>
    </source>
</evidence>
<dbReference type="InterPro" id="IPR018060">
    <property type="entry name" value="HTH_AraC"/>
</dbReference>
<protein>
    <submittedName>
        <fullName evidence="5">Helix-turn-helix transcriptional regulator</fullName>
    </submittedName>
</protein>
<evidence type="ECO:0000313" key="5">
    <source>
        <dbReference type="EMBL" id="MDO6962683.1"/>
    </source>
</evidence>
<evidence type="ECO:0000256" key="2">
    <source>
        <dbReference type="ARBA" id="ARBA00023125"/>
    </source>
</evidence>
<dbReference type="InterPro" id="IPR009057">
    <property type="entry name" value="Homeodomain-like_sf"/>
</dbReference>
<dbReference type="Gene3D" id="1.10.10.60">
    <property type="entry name" value="Homeodomain-like"/>
    <property type="match status" value="1"/>
</dbReference>
<accession>A0ABT8YGA4</accession>
<dbReference type="EMBL" id="JAUOZU010000001">
    <property type="protein sequence ID" value="MDO6962683.1"/>
    <property type="molecule type" value="Genomic_DNA"/>
</dbReference>
<dbReference type="RefSeq" id="WP_304374566.1">
    <property type="nucleotide sequence ID" value="NZ_JAUOZU010000001.1"/>
</dbReference>
<name>A0ABT8YGA4_9HYPH</name>
<evidence type="ECO:0000256" key="3">
    <source>
        <dbReference type="ARBA" id="ARBA00023163"/>
    </source>
</evidence>
<keyword evidence="3" id="KW-0804">Transcription</keyword>
<reference evidence="5" key="2">
    <citation type="submission" date="2023-07" db="EMBL/GenBank/DDBJ databases">
        <authorList>
            <person name="Shen H."/>
        </authorList>
    </citation>
    <scope>NUCLEOTIDE SEQUENCE</scope>
    <source>
        <strain evidence="5">TNR-22</strain>
    </source>
</reference>
<dbReference type="InterPro" id="IPR018062">
    <property type="entry name" value="HTH_AraC-typ_CS"/>
</dbReference>
<evidence type="ECO:0000259" key="4">
    <source>
        <dbReference type="PROSITE" id="PS01124"/>
    </source>
</evidence>
<dbReference type="PRINTS" id="PR00032">
    <property type="entry name" value="HTHARAC"/>
</dbReference>
<dbReference type="SMART" id="SM00342">
    <property type="entry name" value="HTH_ARAC"/>
    <property type="match status" value="1"/>
</dbReference>
<proteinExistence type="predicted"/>
<dbReference type="Pfam" id="PF12833">
    <property type="entry name" value="HTH_18"/>
    <property type="match status" value="1"/>
</dbReference>
<dbReference type="SUPFAM" id="SSF46689">
    <property type="entry name" value="Homeodomain-like"/>
    <property type="match status" value="1"/>
</dbReference>
<dbReference type="Proteomes" id="UP001174932">
    <property type="component" value="Unassembled WGS sequence"/>
</dbReference>
<keyword evidence="2" id="KW-0238">DNA-binding</keyword>
<dbReference type="PROSITE" id="PS00041">
    <property type="entry name" value="HTH_ARAC_FAMILY_1"/>
    <property type="match status" value="1"/>
</dbReference>